<evidence type="ECO:0000313" key="2">
    <source>
        <dbReference type="Proteomes" id="UP000265520"/>
    </source>
</evidence>
<dbReference type="Proteomes" id="UP000265520">
    <property type="component" value="Unassembled WGS sequence"/>
</dbReference>
<proteinExistence type="predicted"/>
<accession>A0A392TB63</accession>
<comment type="caution">
    <text evidence="1">The sequence shown here is derived from an EMBL/GenBank/DDBJ whole genome shotgun (WGS) entry which is preliminary data.</text>
</comment>
<evidence type="ECO:0000313" key="1">
    <source>
        <dbReference type="EMBL" id="MCI58278.1"/>
    </source>
</evidence>
<reference evidence="1 2" key="1">
    <citation type="journal article" date="2018" name="Front. Plant Sci.">
        <title>Red Clover (Trifolium pratense) and Zigzag Clover (T. medium) - A Picture of Genomic Similarities and Differences.</title>
        <authorList>
            <person name="Dluhosova J."/>
            <person name="Istvanek J."/>
            <person name="Nedelnik J."/>
            <person name="Repkova J."/>
        </authorList>
    </citation>
    <scope>NUCLEOTIDE SEQUENCE [LARGE SCALE GENOMIC DNA]</scope>
    <source>
        <strain evidence="2">cv. 10/8</strain>
        <tissue evidence="1">Leaf</tissue>
    </source>
</reference>
<name>A0A392TB63_9FABA</name>
<keyword evidence="2" id="KW-1185">Reference proteome</keyword>
<protein>
    <submittedName>
        <fullName evidence="1">Uncharacterized protein</fullName>
    </submittedName>
</protein>
<organism evidence="1 2">
    <name type="scientific">Trifolium medium</name>
    <dbReference type="NCBI Taxonomy" id="97028"/>
    <lineage>
        <taxon>Eukaryota</taxon>
        <taxon>Viridiplantae</taxon>
        <taxon>Streptophyta</taxon>
        <taxon>Embryophyta</taxon>
        <taxon>Tracheophyta</taxon>
        <taxon>Spermatophyta</taxon>
        <taxon>Magnoliopsida</taxon>
        <taxon>eudicotyledons</taxon>
        <taxon>Gunneridae</taxon>
        <taxon>Pentapetalae</taxon>
        <taxon>rosids</taxon>
        <taxon>fabids</taxon>
        <taxon>Fabales</taxon>
        <taxon>Fabaceae</taxon>
        <taxon>Papilionoideae</taxon>
        <taxon>50 kb inversion clade</taxon>
        <taxon>NPAAA clade</taxon>
        <taxon>Hologalegina</taxon>
        <taxon>IRL clade</taxon>
        <taxon>Trifolieae</taxon>
        <taxon>Trifolium</taxon>
    </lineage>
</organism>
<feature type="non-terminal residue" evidence="1">
    <location>
        <position position="15"/>
    </location>
</feature>
<dbReference type="EMBL" id="LXQA010543627">
    <property type="protein sequence ID" value="MCI58278.1"/>
    <property type="molecule type" value="Genomic_DNA"/>
</dbReference>
<sequence>MTGGGGGAVATEDRH</sequence>